<dbReference type="PANTHER" id="PTHR43771:SF2">
    <property type="entry name" value="PHOSPHOMANNOMUTASE_PHOSPHOGLUCOMUTASE"/>
    <property type="match status" value="1"/>
</dbReference>
<dbReference type="InterPro" id="IPR036900">
    <property type="entry name" value="A-D-PHexomutase_C_sf"/>
</dbReference>
<sequence length="234" mass="26275">YLTHLTNTVRENKADFGVGWDGDADRIGIVDENGEVIYGDMLVLLYAREILKEKPGCTIIGDVKCSHRLFDYLTKHGANAIMSKTGHSLIKNKLKETGGELAGELSGHMFFNHRFFGFDDAIYATARFVELASNWEGPMSQMLGDLPKTFSTPEIRLDCSEQNKFQIPVKIAKSFSKQYPVITVDGARVKFPKGWGLVRASNTQSCLILRFEAEDPESLKDYQALMTEEINKLL</sequence>
<dbReference type="PANTHER" id="PTHR43771">
    <property type="entry name" value="PHOSPHOMANNOMUTASE"/>
    <property type="match status" value="1"/>
</dbReference>
<organism evidence="9 10">
    <name type="scientific">SAR324 cluster bacterium</name>
    <dbReference type="NCBI Taxonomy" id="2024889"/>
    <lineage>
        <taxon>Bacteria</taxon>
        <taxon>Deltaproteobacteria</taxon>
        <taxon>SAR324 cluster</taxon>
    </lineage>
</organism>
<evidence type="ECO:0000256" key="4">
    <source>
        <dbReference type="ARBA" id="ARBA00022842"/>
    </source>
</evidence>
<feature type="domain" description="Alpha-D-phosphohexomutase alpha/beta/alpha" evidence="7">
    <location>
        <begin position="2"/>
        <end position="34"/>
    </location>
</feature>
<dbReference type="SUPFAM" id="SSF55957">
    <property type="entry name" value="Phosphoglucomutase, C-terminal domain"/>
    <property type="match status" value="1"/>
</dbReference>
<reference evidence="9 10" key="1">
    <citation type="journal article" date="2020" name="Biotechnol. Biofuels">
        <title>New insights from the biogas microbiome by comprehensive genome-resolved metagenomics of nearly 1600 species originating from multiple anaerobic digesters.</title>
        <authorList>
            <person name="Campanaro S."/>
            <person name="Treu L."/>
            <person name="Rodriguez-R L.M."/>
            <person name="Kovalovszki A."/>
            <person name="Ziels R.M."/>
            <person name="Maus I."/>
            <person name="Zhu X."/>
            <person name="Kougias P.G."/>
            <person name="Basile A."/>
            <person name="Luo G."/>
            <person name="Schluter A."/>
            <person name="Konstantinidis K.T."/>
            <person name="Angelidaki I."/>
        </authorList>
    </citation>
    <scope>NUCLEOTIDE SEQUENCE [LARGE SCALE GENOMIC DNA]</scope>
    <source>
        <strain evidence="9">AS27yjCOA_65</strain>
    </source>
</reference>
<dbReference type="InterPro" id="IPR005843">
    <property type="entry name" value="A-D-PHexomutase_C"/>
</dbReference>
<dbReference type="SUPFAM" id="SSF53738">
    <property type="entry name" value="Phosphoglucomutase, first 3 domains"/>
    <property type="match status" value="2"/>
</dbReference>
<evidence type="ECO:0000259" key="8">
    <source>
        <dbReference type="Pfam" id="PF02880"/>
    </source>
</evidence>
<feature type="domain" description="Alpha-D-phosphohexomutase alpha/beta/alpha" evidence="8">
    <location>
        <begin position="39"/>
        <end position="149"/>
    </location>
</feature>
<dbReference type="Gene3D" id="3.40.120.10">
    <property type="entry name" value="Alpha-D-Glucose-1,6-Bisphosphate, subunit A, domain 3"/>
    <property type="match status" value="2"/>
</dbReference>
<evidence type="ECO:0000313" key="9">
    <source>
        <dbReference type="EMBL" id="NMC63225.1"/>
    </source>
</evidence>
<proteinExistence type="predicted"/>
<evidence type="ECO:0000256" key="2">
    <source>
        <dbReference type="ARBA" id="ARBA00022553"/>
    </source>
</evidence>
<gene>
    <name evidence="9" type="ORF">GYA55_08650</name>
</gene>
<keyword evidence="4" id="KW-0460">Magnesium</keyword>
<dbReference type="Pfam" id="PF02879">
    <property type="entry name" value="PGM_PMM_II"/>
    <property type="match status" value="1"/>
</dbReference>
<dbReference type="EMBL" id="JAAZON010000386">
    <property type="protein sequence ID" value="NMC63225.1"/>
    <property type="molecule type" value="Genomic_DNA"/>
</dbReference>
<keyword evidence="5" id="KW-0413">Isomerase</keyword>
<evidence type="ECO:0000313" key="10">
    <source>
        <dbReference type="Proteomes" id="UP000524246"/>
    </source>
</evidence>
<dbReference type="GO" id="GO:0005975">
    <property type="term" value="P:carbohydrate metabolic process"/>
    <property type="evidence" value="ECO:0007669"/>
    <property type="project" value="InterPro"/>
</dbReference>
<evidence type="ECO:0000256" key="1">
    <source>
        <dbReference type="ARBA" id="ARBA00001946"/>
    </source>
</evidence>
<evidence type="ECO:0000259" key="7">
    <source>
        <dbReference type="Pfam" id="PF02879"/>
    </source>
</evidence>
<evidence type="ECO:0000256" key="5">
    <source>
        <dbReference type="ARBA" id="ARBA00023235"/>
    </source>
</evidence>
<dbReference type="AlphaFoldDB" id="A0A7X9ILP8"/>
<comment type="caution">
    <text evidence="9">The sequence shown here is derived from an EMBL/GenBank/DDBJ whole genome shotgun (WGS) entry which is preliminary data.</text>
</comment>
<feature type="domain" description="Alpha-D-phosphohexomutase C-terminal" evidence="6">
    <location>
        <begin position="154"/>
        <end position="227"/>
    </location>
</feature>
<dbReference type="Gene3D" id="3.30.310.50">
    <property type="entry name" value="Alpha-D-phosphohexomutase, C-terminal domain"/>
    <property type="match status" value="1"/>
</dbReference>
<dbReference type="InterPro" id="IPR016055">
    <property type="entry name" value="A-D-PHexomutase_a/b/a-I/II/III"/>
</dbReference>
<keyword evidence="3" id="KW-0479">Metal-binding</keyword>
<evidence type="ECO:0000256" key="3">
    <source>
        <dbReference type="ARBA" id="ARBA00022723"/>
    </source>
</evidence>
<feature type="non-terminal residue" evidence="9">
    <location>
        <position position="1"/>
    </location>
</feature>
<dbReference type="Pfam" id="PF00408">
    <property type="entry name" value="PGM_PMM_IV"/>
    <property type="match status" value="1"/>
</dbReference>
<accession>A0A7X9ILP8</accession>
<dbReference type="GO" id="GO:0016868">
    <property type="term" value="F:intramolecular phosphotransferase activity"/>
    <property type="evidence" value="ECO:0007669"/>
    <property type="project" value="InterPro"/>
</dbReference>
<protein>
    <submittedName>
        <fullName evidence="9">Phosphomannomutase</fullName>
    </submittedName>
</protein>
<dbReference type="InterPro" id="IPR005846">
    <property type="entry name" value="A-D-PHexomutase_a/b/a-III"/>
</dbReference>
<evidence type="ECO:0000259" key="6">
    <source>
        <dbReference type="Pfam" id="PF00408"/>
    </source>
</evidence>
<dbReference type="GO" id="GO:0046872">
    <property type="term" value="F:metal ion binding"/>
    <property type="evidence" value="ECO:0007669"/>
    <property type="project" value="UniProtKB-KW"/>
</dbReference>
<keyword evidence="2" id="KW-0597">Phosphoprotein</keyword>
<comment type="cofactor">
    <cofactor evidence="1">
        <name>Mg(2+)</name>
        <dbReference type="ChEBI" id="CHEBI:18420"/>
    </cofactor>
</comment>
<dbReference type="Pfam" id="PF02880">
    <property type="entry name" value="PGM_PMM_III"/>
    <property type="match status" value="1"/>
</dbReference>
<name>A0A7X9ILP8_9DELT</name>
<dbReference type="Proteomes" id="UP000524246">
    <property type="component" value="Unassembled WGS sequence"/>
</dbReference>
<dbReference type="InterPro" id="IPR005845">
    <property type="entry name" value="A-D-PHexomutase_a/b/a-II"/>
</dbReference>